<gene>
    <name evidence="1" type="ORF">EpBp7_0236</name>
</gene>
<name>G3MV37_9CAUD</name>
<reference evidence="1 2" key="1">
    <citation type="journal article" date="2010" name="Dian Zi Xian Wei Xue Bao">
        <title>Morphological observation on lytic cycle of bacteriophag Bp7.</title>
        <authorList>
            <person name="Liu X."/>
            <person name="Ren H."/>
            <person name="Liu W."/>
            <person name="Wen J."/>
            <person name="Zou L."/>
            <person name="Liu C."/>
        </authorList>
    </citation>
    <scope>NUCLEOTIDE SEQUENCE [LARGE SCALE GENOMIC DNA]</scope>
</reference>
<dbReference type="RefSeq" id="YP_007004277.1">
    <property type="nucleotide sequence ID" value="NC_019500.1"/>
</dbReference>
<evidence type="ECO:0000313" key="1">
    <source>
        <dbReference type="EMBL" id="AEN93953.1"/>
    </source>
</evidence>
<proteinExistence type="predicted"/>
<dbReference type="Pfam" id="PF07230">
    <property type="entry name" value="Portal_T4"/>
    <property type="match status" value="1"/>
</dbReference>
<organism evidence="1 2">
    <name type="scientific">Escherichia phage Bp7</name>
    <dbReference type="NCBI Taxonomy" id="1052121"/>
    <lineage>
        <taxon>Viruses</taxon>
        <taxon>Duplodnaviria</taxon>
        <taxon>Heunggongvirae</taxon>
        <taxon>Uroviricota</taxon>
        <taxon>Caudoviricetes</taxon>
        <taxon>Pantevenvirales</taxon>
        <taxon>Straboviridae</taxon>
        <taxon>Tevenvirinae</taxon>
        <taxon>Dhakavirus</taxon>
        <taxon>Dhakavirus bp7</taxon>
    </lineage>
</organism>
<keyword evidence="2" id="KW-1185">Reference proteome</keyword>
<dbReference type="Proteomes" id="UP000001272">
    <property type="component" value="Segment"/>
</dbReference>
<dbReference type="GeneID" id="14007891"/>
<protein>
    <submittedName>
        <fullName evidence="1">Portal vertex protein of head</fullName>
    </submittedName>
</protein>
<sequence length="107" mass="12477">MANFNTILSFLKPWANEDEKEFKQQINNNLESVTAPKLDDGAREIETQEQNIPYNALMQQMFGSNEPEVKNTRELIDTYRNLMNNYEVDNAVQEIVSDAIVYEMIKK</sequence>
<evidence type="ECO:0000313" key="2">
    <source>
        <dbReference type="Proteomes" id="UP000001272"/>
    </source>
</evidence>
<dbReference type="InterPro" id="IPR010823">
    <property type="entry name" value="Portal_Gp20"/>
</dbReference>
<accession>G3MV37</accession>
<dbReference type="EMBL" id="HQ829472">
    <property type="protein sequence ID" value="AEN93953.1"/>
    <property type="molecule type" value="Genomic_DNA"/>
</dbReference>
<dbReference type="KEGG" id="vg:14007891"/>